<keyword evidence="4" id="KW-1185">Reference proteome</keyword>
<feature type="domain" description="Amidohydrolase-related" evidence="2">
    <location>
        <begin position="91"/>
        <end position="338"/>
    </location>
</feature>
<evidence type="ECO:0000256" key="1">
    <source>
        <dbReference type="ARBA" id="ARBA00023239"/>
    </source>
</evidence>
<dbReference type="EMBL" id="FXTY01000009">
    <property type="protein sequence ID" value="SMP33314.1"/>
    <property type="molecule type" value="Genomic_DNA"/>
</dbReference>
<dbReference type="PANTHER" id="PTHR21240">
    <property type="entry name" value="2-AMINO-3-CARBOXYLMUCONATE-6-SEMIALDEHYDE DECARBOXYLASE"/>
    <property type="match status" value="1"/>
</dbReference>
<reference evidence="3 4" key="1">
    <citation type="submission" date="2017-05" db="EMBL/GenBank/DDBJ databases">
        <authorList>
            <person name="Varghese N."/>
            <person name="Submissions S."/>
        </authorList>
    </citation>
    <scope>NUCLEOTIDE SEQUENCE [LARGE SCALE GENOMIC DNA]</scope>
    <source>
        <strain evidence="3 4">DSM 29734</strain>
    </source>
</reference>
<evidence type="ECO:0000259" key="2">
    <source>
        <dbReference type="Pfam" id="PF04909"/>
    </source>
</evidence>
<dbReference type="InterPro" id="IPR006680">
    <property type="entry name" value="Amidohydro-rel"/>
</dbReference>
<organism evidence="3 4">
    <name type="scientific">Shimia sagamensis</name>
    <dbReference type="NCBI Taxonomy" id="1566352"/>
    <lineage>
        <taxon>Bacteria</taxon>
        <taxon>Pseudomonadati</taxon>
        <taxon>Pseudomonadota</taxon>
        <taxon>Alphaproteobacteria</taxon>
        <taxon>Rhodobacterales</taxon>
        <taxon>Roseobacteraceae</taxon>
    </lineage>
</organism>
<dbReference type="SUPFAM" id="SSF51556">
    <property type="entry name" value="Metallo-dependent hydrolases"/>
    <property type="match status" value="1"/>
</dbReference>
<comment type="caution">
    <text evidence="3">The sequence shown here is derived from an EMBL/GenBank/DDBJ whole genome shotgun (WGS) entry which is preliminary data.</text>
</comment>
<protein>
    <submittedName>
        <fullName evidence="3">Amidohydrolase</fullName>
    </submittedName>
</protein>
<dbReference type="InterPro" id="IPR032465">
    <property type="entry name" value="ACMSD"/>
</dbReference>
<evidence type="ECO:0000313" key="3">
    <source>
        <dbReference type="EMBL" id="SMP33314.1"/>
    </source>
</evidence>
<dbReference type="InterPro" id="IPR032466">
    <property type="entry name" value="Metal_Hydrolase"/>
</dbReference>
<dbReference type="Pfam" id="PF04909">
    <property type="entry name" value="Amidohydro_2"/>
    <property type="match status" value="1"/>
</dbReference>
<proteinExistence type="predicted"/>
<evidence type="ECO:0000313" key="4">
    <source>
        <dbReference type="Proteomes" id="UP001157961"/>
    </source>
</evidence>
<name>A0ABY1PFI0_9RHOB</name>
<gene>
    <name evidence="3" type="ORF">SAMN06265373_10953</name>
</gene>
<dbReference type="RefSeq" id="WP_283427558.1">
    <property type="nucleotide sequence ID" value="NZ_FXTY01000009.1"/>
</dbReference>
<sequence length="348" mass="40006">MSDRHIINCHLHLFTLDNVPEDFPSPIVGKLRNKPRLISFLAKMLKGVAPQIERLARMADVGRLESQEKVLQRVLPHYPDDTQFVILPMDIAPGGYSEAPVGLREQHDLLAQLCRTGKYAERLIPFAALHPAREGAFDEFRRCVEEHGFRGLKLYPKLGYYPYHPVLMDKVYPYCVDNNLPVMTHCSRGGVYGKNAAGVWGEDLGAPHRYIPVMAQFPELRICLAHFGGSDEWEDYVAGIDPLDPDARIVNWVTMIRDMIKSPEYPNLFTDISYTMFDFEENLPYLDIFLKNDALRSRVLFGSDYYMTKQEDLSERAVSMRMRHALGDELYYQIAHDNVRHWLTGEAV</sequence>
<keyword evidence="1" id="KW-0456">Lyase</keyword>
<dbReference type="Gene3D" id="3.20.20.140">
    <property type="entry name" value="Metal-dependent hydrolases"/>
    <property type="match status" value="1"/>
</dbReference>
<accession>A0ABY1PFI0</accession>
<dbReference type="PANTHER" id="PTHR21240:SF28">
    <property type="entry name" value="ISO-OROTATE DECARBOXYLASE (EUROFUNG)"/>
    <property type="match status" value="1"/>
</dbReference>
<dbReference type="Proteomes" id="UP001157961">
    <property type="component" value="Unassembled WGS sequence"/>
</dbReference>